<protein>
    <recommendedName>
        <fullName evidence="1">Knr4/Smi1-like domain-containing protein</fullName>
    </recommendedName>
</protein>
<feature type="domain" description="Knr4/Smi1-like" evidence="1">
    <location>
        <begin position="17"/>
        <end position="132"/>
    </location>
</feature>
<dbReference type="Proteomes" id="UP000534294">
    <property type="component" value="Unassembled WGS sequence"/>
</dbReference>
<sequence>MKVHPLTTDLQWDAEAPATAADLRALAAATPYALPEAYLDWLRRGNGGDGPISLDPGWLVCWCAEDVPVANAEYGVPFLAPGFWAFGSNGREELLAFDFRSSPAAIVMLPLEGLAPEEAIRLTPSFEEFLELAFQREG</sequence>
<evidence type="ECO:0000259" key="1">
    <source>
        <dbReference type="SMART" id="SM00860"/>
    </source>
</evidence>
<dbReference type="Gene3D" id="3.40.1580.10">
    <property type="entry name" value="SMI1/KNR4-like"/>
    <property type="match status" value="1"/>
</dbReference>
<dbReference type="EMBL" id="JACHIF010000001">
    <property type="protein sequence ID" value="MBB5035812.1"/>
    <property type="molecule type" value="Genomic_DNA"/>
</dbReference>
<dbReference type="RefSeq" id="WP_184204278.1">
    <property type="nucleotide sequence ID" value="NZ_JACHIF010000001.1"/>
</dbReference>
<evidence type="ECO:0000313" key="3">
    <source>
        <dbReference type="Proteomes" id="UP000534294"/>
    </source>
</evidence>
<name>A0A7W7YGN3_9BACT</name>
<gene>
    <name evidence="2" type="ORF">HNQ64_000046</name>
</gene>
<evidence type="ECO:0000313" key="2">
    <source>
        <dbReference type="EMBL" id="MBB5035812.1"/>
    </source>
</evidence>
<accession>A0A7W7YGN3</accession>
<dbReference type="SUPFAM" id="SSF160631">
    <property type="entry name" value="SMI1/KNR4-like"/>
    <property type="match status" value="1"/>
</dbReference>
<reference evidence="2 3" key="1">
    <citation type="submission" date="2020-08" db="EMBL/GenBank/DDBJ databases">
        <title>Genomic Encyclopedia of Type Strains, Phase IV (KMG-IV): sequencing the most valuable type-strain genomes for metagenomic binning, comparative biology and taxonomic classification.</title>
        <authorList>
            <person name="Goeker M."/>
        </authorList>
    </citation>
    <scope>NUCLEOTIDE SEQUENCE [LARGE SCALE GENOMIC DNA]</scope>
    <source>
        <strain evidence="2 3">DSM 12251</strain>
    </source>
</reference>
<dbReference type="InterPro" id="IPR018958">
    <property type="entry name" value="Knr4/Smi1-like_dom"/>
</dbReference>
<organism evidence="2 3">
    <name type="scientific">Prosthecobacter dejongeii</name>
    <dbReference type="NCBI Taxonomy" id="48465"/>
    <lineage>
        <taxon>Bacteria</taxon>
        <taxon>Pseudomonadati</taxon>
        <taxon>Verrucomicrobiota</taxon>
        <taxon>Verrucomicrobiia</taxon>
        <taxon>Verrucomicrobiales</taxon>
        <taxon>Verrucomicrobiaceae</taxon>
        <taxon>Prosthecobacter</taxon>
    </lineage>
</organism>
<dbReference type="SMART" id="SM00860">
    <property type="entry name" value="SMI1_KNR4"/>
    <property type="match status" value="1"/>
</dbReference>
<dbReference type="InterPro" id="IPR037883">
    <property type="entry name" value="Knr4/Smi1-like_sf"/>
</dbReference>
<dbReference type="AlphaFoldDB" id="A0A7W7YGN3"/>
<keyword evidence="3" id="KW-1185">Reference proteome</keyword>
<dbReference type="Pfam" id="PF09346">
    <property type="entry name" value="SMI1_KNR4"/>
    <property type="match status" value="1"/>
</dbReference>
<comment type="caution">
    <text evidence="2">The sequence shown here is derived from an EMBL/GenBank/DDBJ whole genome shotgun (WGS) entry which is preliminary data.</text>
</comment>
<proteinExistence type="predicted"/>